<evidence type="ECO:0000313" key="2">
    <source>
        <dbReference type="Proteomes" id="UP000054516"/>
    </source>
</evidence>
<organism evidence="1">
    <name type="scientific">Rosellinia necatrix</name>
    <name type="common">White root-rot fungus</name>
    <dbReference type="NCBI Taxonomy" id="77044"/>
    <lineage>
        <taxon>Eukaryota</taxon>
        <taxon>Fungi</taxon>
        <taxon>Dikarya</taxon>
        <taxon>Ascomycota</taxon>
        <taxon>Pezizomycotina</taxon>
        <taxon>Sordariomycetes</taxon>
        <taxon>Xylariomycetidae</taxon>
        <taxon>Xylariales</taxon>
        <taxon>Xylariaceae</taxon>
        <taxon>Rosellinia</taxon>
    </lineage>
</organism>
<sequence length="79" mass="8646">MFEGISACPALVYVPASYAFQRTIALHSSHAGGAGNRGYTRQTIWAQESEYGKLTRWIPGENDRDSLVQGKDSPFVLLG</sequence>
<keyword evidence="2" id="KW-1185">Reference proteome</keyword>
<dbReference type="AlphaFoldDB" id="A0A1S8AAY5"/>
<dbReference type="Proteomes" id="UP000054516">
    <property type="component" value="Unassembled WGS sequence"/>
</dbReference>
<protein>
    <submittedName>
        <fullName evidence="1">Uncharacterized protein</fullName>
    </submittedName>
</protein>
<accession>A0A1S8AAY5</accession>
<name>A0A1S8AAY5_ROSNE</name>
<dbReference type="EMBL" id="DF977537">
    <property type="protein sequence ID" value="GAW27237.1"/>
    <property type="molecule type" value="Genomic_DNA"/>
</dbReference>
<reference evidence="1" key="1">
    <citation type="submission" date="2016-03" db="EMBL/GenBank/DDBJ databases">
        <title>Draft genome sequence of Rosellinia necatrix.</title>
        <authorList>
            <person name="Kanematsu S."/>
        </authorList>
    </citation>
    <scope>NUCLEOTIDE SEQUENCE [LARGE SCALE GENOMIC DNA]</scope>
    <source>
        <strain evidence="1">W97</strain>
    </source>
</reference>
<gene>
    <name evidence="1" type="ORF">SAMD00023353_9200230</name>
</gene>
<proteinExistence type="predicted"/>
<evidence type="ECO:0000313" key="1">
    <source>
        <dbReference type="EMBL" id="GAW27237.1"/>
    </source>
</evidence>